<evidence type="ECO:0000256" key="2">
    <source>
        <dbReference type="SAM" id="SignalP"/>
    </source>
</evidence>
<reference evidence="3" key="1">
    <citation type="submission" date="2020-04" db="EMBL/GenBank/DDBJ databases">
        <authorList>
            <person name="Alioto T."/>
            <person name="Alioto T."/>
            <person name="Gomez Garrido J."/>
        </authorList>
    </citation>
    <scope>NUCLEOTIDE SEQUENCE</scope>
    <source>
        <strain evidence="3">A484AB</strain>
    </source>
</reference>
<organism evidence="3 4">
    <name type="scientific">Paramuricea clavata</name>
    <name type="common">Red gorgonian</name>
    <name type="synonym">Violescent sea-whip</name>
    <dbReference type="NCBI Taxonomy" id="317549"/>
    <lineage>
        <taxon>Eukaryota</taxon>
        <taxon>Metazoa</taxon>
        <taxon>Cnidaria</taxon>
        <taxon>Anthozoa</taxon>
        <taxon>Octocorallia</taxon>
        <taxon>Malacalcyonacea</taxon>
        <taxon>Plexauridae</taxon>
        <taxon>Paramuricea</taxon>
    </lineage>
</organism>
<proteinExistence type="predicted"/>
<comment type="caution">
    <text evidence="3">The sequence shown here is derived from an EMBL/GenBank/DDBJ whole genome shotgun (WGS) entry which is preliminary data.</text>
</comment>
<accession>A0A6S7H124</accession>
<sequence>MRTLAFLLVFQLCCLLVDGLFLPERRNTPAVRKSGPLQPGRNDRIRVRVTAPKYILQLYKENLKHGKSVNNLHCIFPKIMRTKRAIKLIFKNNSFQDNKKWNRDELRIFMTTATNSISSSNKPYYVKIFDLYSRKMVNIYKLSSKAYGWKTINISAWRSVKPLRDSRGRVGLKIVVVLGKRKLRINKTAFRNTRNRGQKPYFIEFFHEKEQHIDTFQAKGKSSSQVDRPKKNNALPASKYDKAKRDYYLPFQRYESARALD</sequence>
<evidence type="ECO:0000256" key="1">
    <source>
        <dbReference type="SAM" id="MobiDB-lite"/>
    </source>
</evidence>
<dbReference type="OrthoDB" id="10420986at2759"/>
<dbReference type="AlphaFoldDB" id="A0A6S7H124"/>
<evidence type="ECO:0000313" key="4">
    <source>
        <dbReference type="Proteomes" id="UP001152795"/>
    </source>
</evidence>
<feature type="region of interest" description="Disordered" evidence="1">
    <location>
        <begin position="217"/>
        <end position="237"/>
    </location>
</feature>
<gene>
    <name evidence="3" type="ORF">PACLA_8A020607</name>
</gene>
<dbReference type="EMBL" id="CACRXK020002827">
    <property type="protein sequence ID" value="CAB3996236.1"/>
    <property type="molecule type" value="Genomic_DNA"/>
</dbReference>
<keyword evidence="4" id="KW-1185">Reference proteome</keyword>
<feature type="signal peptide" evidence="2">
    <location>
        <begin position="1"/>
        <end position="19"/>
    </location>
</feature>
<name>A0A6S7H124_PARCT</name>
<keyword evidence="2" id="KW-0732">Signal</keyword>
<evidence type="ECO:0000313" key="3">
    <source>
        <dbReference type="EMBL" id="CAB3996236.1"/>
    </source>
</evidence>
<dbReference type="Proteomes" id="UP001152795">
    <property type="component" value="Unassembled WGS sequence"/>
</dbReference>
<feature type="chain" id="PRO_5043893465" evidence="2">
    <location>
        <begin position="20"/>
        <end position="261"/>
    </location>
</feature>
<protein>
    <submittedName>
        <fullName evidence="3">Uncharacterized protein</fullName>
    </submittedName>
</protein>